<dbReference type="GO" id="GO:0015031">
    <property type="term" value="P:protein transport"/>
    <property type="evidence" value="ECO:0007669"/>
    <property type="project" value="UniProtKB-KW"/>
</dbReference>
<dbReference type="GO" id="GO:0022857">
    <property type="term" value="F:transmembrane transporter activity"/>
    <property type="evidence" value="ECO:0007669"/>
    <property type="project" value="InterPro"/>
</dbReference>
<keyword evidence="7" id="KW-0813">Transport</keyword>
<evidence type="ECO:0000256" key="3">
    <source>
        <dbReference type="ARBA" id="ARBA00022475"/>
    </source>
</evidence>
<evidence type="ECO:0000313" key="11">
    <source>
        <dbReference type="Proteomes" id="UP000316598"/>
    </source>
</evidence>
<evidence type="ECO:0000256" key="4">
    <source>
        <dbReference type="ARBA" id="ARBA00022692"/>
    </source>
</evidence>
<keyword evidence="5 9" id="KW-1133">Transmembrane helix</keyword>
<evidence type="ECO:0000256" key="1">
    <source>
        <dbReference type="ARBA" id="ARBA00004162"/>
    </source>
</evidence>
<dbReference type="PANTHER" id="PTHR30558">
    <property type="entry name" value="EXBD MEMBRANE COMPONENT OF PMF-DRIVEN MACROMOLECULE IMPORT SYSTEM"/>
    <property type="match status" value="1"/>
</dbReference>
<accession>A0A5C5WT09</accession>
<evidence type="ECO:0000256" key="5">
    <source>
        <dbReference type="ARBA" id="ARBA00022989"/>
    </source>
</evidence>
<dbReference type="OrthoDB" id="292474at2"/>
<dbReference type="Proteomes" id="UP000316598">
    <property type="component" value="Unassembled WGS sequence"/>
</dbReference>
<feature type="region of interest" description="Disordered" evidence="8">
    <location>
        <begin position="77"/>
        <end position="120"/>
    </location>
</feature>
<keyword evidence="6 9" id="KW-0472">Membrane</keyword>
<keyword evidence="3" id="KW-1003">Cell membrane</keyword>
<reference evidence="10 11" key="1">
    <citation type="submission" date="2019-02" db="EMBL/GenBank/DDBJ databases">
        <title>Deep-cultivation of Planctomycetes and their phenomic and genomic characterization uncovers novel biology.</title>
        <authorList>
            <person name="Wiegand S."/>
            <person name="Jogler M."/>
            <person name="Boedeker C."/>
            <person name="Pinto D."/>
            <person name="Vollmers J."/>
            <person name="Rivas-Marin E."/>
            <person name="Kohn T."/>
            <person name="Peeters S.H."/>
            <person name="Heuer A."/>
            <person name="Rast P."/>
            <person name="Oberbeckmann S."/>
            <person name="Bunk B."/>
            <person name="Jeske O."/>
            <person name="Meyerdierks A."/>
            <person name="Storesund J.E."/>
            <person name="Kallscheuer N."/>
            <person name="Luecker S."/>
            <person name="Lage O.M."/>
            <person name="Pohl T."/>
            <person name="Merkel B.J."/>
            <person name="Hornburger P."/>
            <person name="Mueller R.-W."/>
            <person name="Bruemmer F."/>
            <person name="Labrenz M."/>
            <person name="Spormann A.M."/>
            <person name="Op Den Camp H."/>
            <person name="Overmann J."/>
            <person name="Amann R."/>
            <person name="Jetten M.S.M."/>
            <person name="Mascher T."/>
            <person name="Medema M.H."/>
            <person name="Devos D.P."/>
            <person name="Kaster A.-K."/>
            <person name="Ovreas L."/>
            <person name="Rohde M."/>
            <person name="Galperin M.Y."/>
            <person name="Jogler C."/>
        </authorList>
    </citation>
    <scope>NUCLEOTIDE SEQUENCE [LARGE SCALE GENOMIC DNA]</scope>
    <source>
        <strain evidence="10 11">Pla22</strain>
    </source>
</reference>
<comment type="similarity">
    <text evidence="2 7">Belongs to the ExbD/TolR family.</text>
</comment>
<name>A0A5C5WT09_9BACT</name>
<sequence>MSIEVTCQACGSSHHVNERLAGRSVRCPSCENAVAVPELTVETSEAKAIEVEPINVEVVEAEPVSVDPVEIDVASDLSPSPLMATPSMPNAASAGGQFASDDDEDEDDKVLPRGNRPEEEMDMTPMVDVTFLLLIFFMVTAAFSLQKSIMMPRQQTDAPSTAVIEEETEDLDMVELQVDEFGSFLVMAPDWERETPGKQNLISALREAIAANKDGMRLVIKVHEMAKLKALVDAMDAGTIAGYAQLEVTQVDSFD</sequence>
<evidence type="ECO:0000256" key="9">
    <source>
        <dbReference type="SAM" id="Phobius"/>
    </source>
</evidence>
<comment type="subcellular location">
    <subcellularLocation>
        <location evidence="1">Cell membrane</location>
        <topology evidence="1">Single-pass membrane protein</topology>
    </subcellularLocation>
    <subcellularLocation>
        <location evidence="7">Cell membrane</location>
        <topology evidence="7">Single-pass type II membrane protein</topology>
    </subcellularLocation>
</comment>
<gene>
    <name evidence="10" type="ORF">Pla22_09270</name>
</gene>
<keyword evidence="4 7" id="KW-0812">Transmembrane</keyword>
<evidence type="ECO:0000256" key="7">
    <source>
        <dbReference type="RuleBase" id="RU003879"/>
    </source>
</evidence>
<protein>
    <submittedName>
        <fullName evidence="10">Biopolymer transport protein ExbD/TolR</fullName>
    </submittedName>
</protein>
<proteinExistence type="inferred from homology"/>
<evidence type="ECO:0000313" key="10">
    <source>
        <dbReference type="EMBL" id="TWT53299.1"/>
    </source>
</evidence>
<feature type="compositionally biased region" description="Basic and acidic residues" evidence="8">
    <location>
        <begin position="109"/>
        <end position="118"/>
    </location>
</feature>
<dbReference type="GO" id="GO:0005886">
    <property type="term" value="C:plasma membrane"/>
    <property type="evidence" value="ECO:0007669"/>
    <property type="project" value="UniProtKB-SubCell"/>
</dbReference>
<evidence type="ECO:0000256" key="2">
    <source>
        <dbReference type="ARBA" id="ARBA00005811"/>
    </source>
</evidence>
<dbReference type="PANTHER" id="PTHR30558:SF3">
    <property type="entry name" value="BIOPOLYMER TRANSPORT PROTEIN EXBD-RELATED"/>
    <property type="match status" value="1"/>
</dbReference>
<evidence type="ECO:0000256" key="6">
    <source>
        <dbReference type="ARBA" id="ARBA00023136"/>
    </source>
</evidence>
<feature type="transmembrane region" description="Helical" evidence="9">
    <location>
        <begin position="126"/>
        <end position="145"/>
    </location>
</feature>
<dbReference type="InterPro" id="IPR003400">
    <property type="entry name" value="ExbD"/>
</dbReference>
<evidence type="ECO:0000256" key="8">
    <source>
        <dbReference type="SAM" id="MobiDB-lite"/>
    </source>
</evidence>
<dbReference type="RefSeq" id="WP_146513542.1">
    <property type="nucleotide sequence ID" value="NZ_SJPI01000001.1"/>
</dbReference>
<organism evidence="10 11">
    <name type="scientific">Rubripirellula amarantea</name>
    <dbReference type="NCBI Taxonomy" id="2527999"/>
    <lineage>
        <taxon>Bacteria</taxon>
        <taxon>Pseudomonadati</taxon>
        <taxon>Planctomycetota</taxon>
        <taxon>Planctomycetia</taxon>
        <taxon>Pirellulales</taxon>
        <taxon>Pirellulaceae</taxon>
        <taxon>Rubripirellula</taxon>
    </lineage>
</organism>
<dbReference type="Pfam" id="PF02472">
    <property type="entry name" value="ExbD"/>
    <property type="match status" value="1"/>
</dbReference>
<dbReference type="EMBL" id="SJPI01000001">
    <property type="protein sequence ID" value="TWT53299.1"/>
    <property type="molecule type" value="Genomic_DNA"/>
</dbReference>
<dbReference type="AlphaFoldDB" id="A0A5C5WT09"/>
<keyword evidence="7" id="KW-0653">Protein transport</keyword>
<keyword evidence="11" id="KW-1185">Reference proteome</keyword>
<comment type="caution">
    <text evidence="10">The sequence shown here is derived from an EMBL/GenBank/DDBJ whole genome shotgun (WGS) entry which is preliminary data.</text>
</comment>